<accession>A0A8X6UDE9</accession>
<evidence type="ECO:0000313" key="1">
    <source>
        <dbReference type="EMBL" id="GFU20259.1"/>
    </source>
</evidence>
<gene>
    <name evidence="1" type="ORF">NPIL_480051</name>
</gene>
<sequence length="86" mass="9352">MRPRESCDISKYSLRMAKSNGITTLKNGPIGRTLELPKPKSTIFDVFASQKSSNGGNYTILVQGDAASNFLSALPVACRSEPWFPS</sequence>
<dbReference type="AlphaFoldDB" id="A0A8X6UDE9"/>
<comment type="caution">
    <text evidence="1">The sequence shown here is derived from an EMBL/GenBank/DDBJ whole genome shotgun (WGS) entry which is preliminary data.</text>
</comment>
<proteinExistence type="predicted"/>
<dbReference type="Proteomes" id="UP000887013">
    <property type="component" value="Unassembled WGS sequence"/>
</dbReference>
<name>A0A8X6UDE9_NEPPI</name>
<evidence type="ECO:0000313" key="2">
    <source>
        <dbReference type="Proteomes" id="UP000887013"/>
    </source>
</evidence>
<keyword evidence="2" id="KW-1185">Reference proteome</keyword>
<organism evidence="1 2">
    <name type="scientific">Nephila pilipes</name>
    <name type="common">Giant wood spider</name>
    <name type="synonym">Nephila maculata</name>
    <dbReference type="NCBI Taxonomy" id="299642"/>
    <lineage>
        <taxon>Eukaryota</taxon>
        <taxon>Metazoa</taxon>
        <taxon>Ecdysozoa</taxon>
        <taxon>Arthropoda</taxon>
        <taxon>Chelicerata</taxon>
        <taxon>Arachnida</taxon>
        <taxon>Araneae</taxon>
        <taxon>Araneomorphae</taxon>
        <taxon>Entelegynae</taxon>
        <taxon>Araneoidea</taxon>
        <taxon>Nephilidae</taxon>
        <taxon>Nephila</taxon>
    </lineage>
</organism>
<reference evidence="1" key="1">
    <citation type="submission" date="2020-08" db="EMBL/GenBank/DDBJ databases">
        <title>Multicomponent nature underlies the extraordinary mechanical properties of spider dragline silk.</title>
        <authorList>
            <person name="Kono N."/>
            <person name="Nakamura H."/>
            <person name="Mori M."/>
            <person name="Yoshida Y."/>
            <person name="Ohtoshi R."/>
            <person name="Malay A.D."/>
            <person name="Moran D.A.P."/>
            <person name="Tomita M."/>
            <person name="Numata K."/>
            <person name="Arakawa K."/>
        </authorList>
    </citation>
    <scope>NUCLEOTIDE SEQUENCE</scope>
</reference>
<dbReference type="EMBL" id="BMAW01127226">
    <property type="protein sequence ID" value="GFU20259.1"/>
    <property type="molecule type" value="Genomic_DNA"/>
</dbReference>
<protein>
    <submittedName>
        <fullName evidence="1">Uncharacterized protein</fullName>
    </submittedName>
</protein>